<proteinExistence type="predicted"/>
<name>A0A7H2NIM7_9GAMM</name>
<accession>A0A7H2NIM7</accession>
<reference evidence="1 2" key="2">
    <citation type="submission" date="2020-09" db="EMBL/GenBank/DDBJ databases">
        <authorList>
            <person name="Chen F.-J."/>
            <person name="Lee Y.-T."/>
        </authorList>
    </citation>
    <scope>NUCLEOTIDE SEQUENCE [LARGE SCALE GENOMIC DNA]</scope>
    <source>
        <strain evidence="1 2">AS39</strain>
    </source>
</reference>
<dbReference type="RefSeq" id="WP_191012854.1">
    <property type="nucleotide sequence ID" value="NZ_CP061550.1"/>
</dbReference>
<sequence>MKLSVSELQCLFENIINRLNSSNIIELDFKKDYYWKLDLGEQFDIANNPDVIEIGQISDDLIELKKQLDFGEIDILTLERLCAVLSVINLEYSELWY</sequence>
<evidence type="ECO:0000313" key="2">
    <source>
        <dbReference type="Proteomes" id="UP000516666"/>
    </source>
</evidence>
<gene>
    <name evidence="1" type="ORF">IC776_05695</name>
</gene>
<reference evidence="2" key="1">
    <citation type="submission" date="2020-09" db="EMBL/GenBank/DDBJ databases">
        <title>Clinical and molecular characterization of Acinetobacter seifertii in Taiwan.</title>
        <authorList>
            <person name="Li L.-H."/>
            <person name="Yang Y.-S."/>
            <person name="Sun J.-R."/>
            <person name="Huang T.-W."/>
            <person name="Huang W.-C."/>
            <person name="Wang Y.-C."/>
            <person name="Kuo T.-H."/>
            <person name="Kuo S.-C."/>
            <person name="Chen T.-L."/>
        </authorList>
    </citation>
    <scope>NUCLEOTIDE SEQUENCE [LARGE SCALE GENOMIC DNA]</scope>
    <source>
        <strain evidence="2">AS39</strain>
    </source>
</reference>
<organism evidence="1 2">
    <name type="scientific">Acinetobacter seifertii</name>
    <dbReference type="NCBI Taxonomy" id="1530123"/>
    <lineage>
        <taxon>Bacteria</taxon>
        <taxon>Pseudomonadati</taxon>
        <taxon>Pseudomonadota</taxon>
        <taxon>Gammaproteobacteria</taxon>
        <taxon>Moraxellales</taxon>
        <taxon>Moraxellaceae</taxon>
        <taxon>Acinetobacter</taxon>
        <taxon>Acinetobacter calcoaceticus/baumannii complex</taxon>
    </lineage>
</organism>
<dbReference type="EMBL" id="CP061646">
    <property type="protein sequence ID" value="QNX73355.1"/>
    <property type="molecule type" value="Genomic_DNA"/>
</dbReference>
<evidence type="ECO:0000313" key="1">
    <source>
        <dbReference type="EMBL" id="QNX73355.1"/>
    </source>
</evidence>
<protein>
    <submittedName>
        <fullName evidence="1">Uncharacterized protein</fullName>
    </submittedName>
</protein>
<dbReference type="AlphaFoldDB" id="A0A7H2NIM7"/>
<dbReference type="Proteomes" id="UP000516666">
    <property type="component" value="Chromosome"/>
</dbReference>